<protein>
    <submittedName>
        <fullName evidence="1">Uncharacterized protein</fullName>
    </submittedName>
</protein>
<dbReference type="EMBL" id="JAIWYP010000007">
    <property type="protein sequence ID" value="KAH3793357.1"/>
    <property type="molecule type" value="Genomic_DNA"/>
</dbReference>
<evidence type="ECO:0000313" key="1">
    <source>
        <dbReference type="EMBL" id="KAH3793357.1"/>
    </source>
</evidence>
<keyword evidence="2" id="KW-1185">Reference proteome</keyword>
<proteinExistence type="predicted"/>
<name>A0A9D4J2S4_DREPO</name>
<comment type="caution">
    <text evidence="1">The sequence shown here is derived from an EMBL/GenBank/DDBJ whole genome shotgun (WGS) entry which is preliminary data.</text>
</comment>
<sequence>MASISDFTRVFLAGSKCYSTNMTTTELLQSSLSVGTITSSGSSSDTETSMSLRMLKLSSRSCSRDTSSTGLPNIKSIGKLTYLPNII</sequence>
<reference evidence="1" key="2">
    <citation type="submission" date="2020-11" db="EMBL/GenBank/DDBJ databases">
        <authorList>
            <person name="McCartney M.A."/>
            <person name="Auch B."/>
            <person name="Kono T."/>
            <person name="Mallez S."/>
            <person name="Becker A."/>
            <person name="Gohl D.M."/>
            <person name="Silverstein K.A.T."/>
            <person name="Koren S."/>
            <person name="Bechman K.B."/>
            <person name="Herman A."/>
            <person name="Abrahante J.E."/>
            <person name="Garbe J."/>
        </authorList>
    </citation>
    <scope>NUCLEOTIDE SEQUENCE</scope>
    <source>
        <strain evidence="1">Duluth1</strain>
        <tissue evidence="1">Whole animal</tissue>
    </source>
</reference>
<organism evidence="1 2">
    <name type="scientific">Dreissena polymorpha</name>
    <name type="common">Zebra mussel</name>
    <name type="synonym">Mytilus polymorpha</name>
    <dbReference type="NCBI Taxonomy" id="45954"/>
    <lineage>
        <taxon>Eukaryota</taxon>
        <taxon>Metazoa</taxon>
        <taxon>Spiralia</taxon>
        <taxon>Lophotrochozoa</taxon>
        <taxon>Mollusca</taxon>
        <taxon>Bivalvia</taxon>
        <taxon>Autobranchia</taxon>
        <taxon>Heteroconchia</taxon>
        <taxon>Euheterodonta</taxon>
        <taxon>Imparidentia</taxon>
        <taxon>Neoheterodontei</taxon>
        <taxon>Myida</taxon>
        <taxon>Dreissenoidea</taxon>
        <taxon>Dreissenidae</taxon>
        <taxon>Dreissena</taxon>
    </lineage>
</organism>
<dbReference type="AlphaFoldDB" id="A0A9D4J2S4"/>
<gene>
    <name evidence="1" type="ORF">DPMN_146865</name>
</gene>
<reference evidence="1" key="1">
    <citation type="journal article" date="2019" name="bioRxiv">
        <title>The Genome of the Zebra Mussel, Dreissena polymorpha: A Resource for Invasive Species Research.</title>
        <authorList>
            <person name="McCartney M.A."/>
            <person name="Auch B."/>
            <person name="Kono T."/>
            <person name="Mallez S."/>
            <person name="Zhang Y."/>
            <person name="Obille A."/>
            <person name="Becker A."/>
            <person name="Abrahante J.E."/>
            <person name="Garbe J."/>
            <person name="Badalamenti J.P."/>
            <person name="Herman A."/>
            <person name="Mangelson H."/>
            <person name="Liachko I."/>
            <person name="Sullivan S."/>
            <person name="Sone E.D."/>
            <person name="Koren S."/>
            <person name="Silverstein K.A.T."/>
            <person name="Beckman K.B."/>
            <person name="Gohl D.M."/>
        </authorList>
    </citation>
    <scope>NUCLEOTIDE SEQUENCE</scope>
    <source>
        <strain evidence="1">Duluth1</strain>
        <tissue evidence="1">Whole animal</tissue>
    </source>
</reference>
<evidence type="ECO:0000313" key="2">
    <source>
        <dbReference type="Proteomes" id="UP000828390"/>
    </source>
</evidence>
<dbReference type="Proteomes" id="UP000828390">
    <property type="component" value="Unassembled WGS sequence"/>
</dbReference>
<accession>A0A9D4J2S4</accession>